<keyword evidence="3" id="KW-1185">Reference proteome</keyword>
<dbReference type="EC" id="3.6.1.9" evidence="2"/>
<dbReference type="PANTHER" id="PTHR30522:SF0">
    <property type="entry name" value="NUCLEOSIDE TRIPHOSPHATE PYROPHOSPHOHYDROLASE"/>
    <property type="match status" value="1"/>
</dbReference>
<proteinExistence type="predicted"/>
<dbReference type="GO" id="GO:0047429">
    <property type="term" value="F:nucleoside triphosphate diphosphatase activity"/>
    <property type="evidence" value="ECO:0007669"/>
    <property type="project" value="UniProtKB-EC"/>
</dbReference>
<feature type="domain" description="NTP pyrophosphohydrolase MazG-like" evidence="1">
    <location>
        <begin position="175"/>
        <end position="232"/>
    </location>
</feature>
<dbReference type="InterPro" id="IPR048015">
    <property type="entry name" value="NTP-PPase_MazG-like_N"/>
</dbReference>
<name>A0ABR7ITX5_9CLOT</name>
<dbReference type="RefSeq" id="WP_186997062.1">
    <property type="nucleotide sequence ID" value="NZ_JACOQK010000001.1"/>
</dbReference>
<accession>A0ABR7ITX5</accession>
<dbReference type="EMBL" id="JACOQK010000001">
    <property type="protein sequence ID" value="MBC5788600.1"/>
    <property type="molecule type" value="Genomic_DNA"/>
</dbReference>
<dbReference type="CDD" id="cd11529">
    <property type="entry name" value="NTP-PPase_MazG_Cterm"/>
    <property type="match status" value="1"/>
</dbReference>
<dbReference type="Gene3D" id="1.10.287.1080">
    <property type="entry name" value="MazG-like"/>
    <property type="match status" value="2"/>
</dbReference>
<dbReference type="CDD" id="cd11528">
    <property type="entry name" value="NTP-PPase_MazG_Nterm"/>
    <property type="match status" value="1"/>
</dbReference>
<dbReference type="NCBIfam" id="NF007113">
    <property type="entry name" value="PRK09562.1"/>
    <property type="match status" value="1"/>
</dbReference>
<feature type="domain" description="NTP pyrophosphohydrolase MazG-like" evidence="1">
    <location>
        <begin position="34"/>
        <end position="107"/>
    </location>
</feature>
<protein>
    <submittedName>
        <fullName evidence="2">Nucleoside triphosphate pyrophosphohydrolase</fullName>
        <ecNumber evidence="2">3.6.1.9</ecNumber>
    </submittedName>
</protein>
<keyword evidence="2" id="KW-0378">Hydrolase</keyword>
<dbReference type="InterPro" id="IPR048011">
    <property type="entry name" value="NTP-PPase_MazG-like_C"/>
</dbReference>
<gene>
    <name evidence="2" type="primary">mazG</name>
    <name evidence="2" type="ORF">H8Z77_11350</name>
</gene>
<dbReference type="SUPFAM" id="SSF101386">
    <property type="entry name" value="all-alpha NTP pyrophosphatases"/>
    <property type="match status" value="2"/>
</dbReference>
<dbReference type="Proteomes" id="UP000649151">
    <property type="component" value="Unassembled WGS sequence"/>
</dbReference>
<dbReference type="Pfam" id="PF03819">
    <property type="entry name" value="MazG"/>
    <property type="match status" value="2"/>
</dbReference>
<evidence type="ECO:0000313" key="2">
    <source>
        <dbReference type="EMBL" id="MBC5788600.1"/>
    </source>
</evidence>
<dbReference type="InterPro" id="IPR004518">
    <property type="entry name" value="MazG-like_dom"/>
</dbReference>
<dbReference type="NCBIfam" id="TIGR00444">
    <property type="entry name" value="mazG"/>
    <property type="match status" value="1"/>
</dbReference>
<evidence type="ECO:0000259" key="1">
    <source>
        <dbReference type="Pfam" id="PF03819"/>
    </source>
</evidence>
<sequence>MVDFEQKEHYKIEDLLDIMKILRGENGCPWDQVQTHQSIRKNMIEETYEVVEAIDKEDPILLQEELGDVLMQVVFHSQIEESEGRFTFDDVCDGVCKKLIVRHPHVFGNLSVADSDEVLTNWDSIKRKTKGQTSFTETLQSVPAVLPALMKSEKIQSRAAKAGFEYPNIAGAMYDLVSEVEELKQAVTDGNQENIDEELGDVLFSCVNVSRFAKIDSEHSLTKSCNKFISRFAKVEHLCREQGMEMTEASLEQLDELWKKAKTIQ</sequence>
<dbReference type="PANTHER" id="PTHR30522">
    <property type="entry name" value="NUCLEOSIDE TRIPHOSPHATE PYROPHOSPHOHYDROLASE"/>
    <property type="match status" value="1"/>
</dbReference>
<comment type="caution">
    <text evidence="2">The sequence shown here is derived from an EMBL/GenBank/DDBJ whole genome shotgun (WGS) entry which is preliminary data.</text>
</comment>
<organism evidence="2 3">
    <name type="scientific">Clostridium facile</name>
    <dbReference type="NCBI Taxonomy" id="2763035"/>
    <lineage>
        <taxon>Bacteria</taxon>
        <taxon>Bacillati</taxon>
        <taxon>Bacillota</taxon>
        <taxon>Clostridia</taxon>
        <taxon>Eubacteriales</taxon>
        <taxon>Clostridiaceae</taxon>
        <taxon>Clostridium</taxon>
    </lineage>
</organism>
<dbReference type="InterPro" id="IPR011551">
    <property type="entry name" value="NTP_PyrPHydrolase_MazG"/>
</dbReference>
<evidence type="ECO:0000313" key="3">
    <source>
        <dbReference type="Proteomes" id="UP000649151"/>
    </source>
</evidence>
<reference evidence="2 3" key="1">
    <citation type="submission" date="2020-08" db="EMBL/GenBank/DDBJ databases">
        <title>Genome public.</title>
        <authorList>
            <person name="Liu C."/>
            <person name="Sun Q."/>
        </authorList>
    </citation>
    <scope>NUCLEOTIDE SEQUENCE [LARGE SCALE GENOMIC DNA]</scope>
    <source>
        <strain evidence="2 3">NSJ-27</strain>
    </source>
</reference>